<proteinExistence type="predicted"/>
<evidence type="ECO:0000256" key="1">
    <source>
        <dbReference type="ARBA" id="ARBA00022801"/>
    </source>
</evidence>
<organism evidence="3 4">
    <name type="scientific">Clostridium boliviensis</name>
    <dbReference type="NCBI Taxonomy" id="318465"/>
    <lineage>
        <taxon>Bacteria</taxon>
        <taxon>Bacillati</taxon>
        <taxon>Bacillota</taxon>
        <taxon>Clostridia</taxon>
        <taxon>Eubacteriales</taxon>
        <taxon>Clostridiaceae</taxon>
        <taxon>Clostridium</taxon>
    </lineage>
</organism>
<keyword evidence="4" id="KW-1185">Reference proteome</keyword>
<evidence type="ECO:0000313" key="4">
    <source>
        <dbReference type="Proteomes" id="UP001276854"/>
    </source>
</evidence>
<reference evidence="3 4" key="1">
    <citation type="submission" date="2023-10" db="EMBL/GenBank/DDBJ databases">
        <title>A novel Glycoside Hydrolase 43-Like Enzyme from Clostrdium boliviensis is an Endo-xylanase, and a Candidate for Xylooligosaccharides Production from Different Xylan Substrates.</title>
        <authorList>
            <person name="Alvarez M.T."/>
            <person name="Rocabado-Villegas L.R."/>
            <person name="Salas-Veizaga D.M."/>
            <person name="Linares-Pasten J.A."/>
            <person name="Gudmundsdottir E.E."/>
            <person name="Hreggvidsson G.O."/>
            <person name="Adlercreutz P."/>
            <person name="Nordberg Karlsson E."/>
        </authorList>
    </citation>
    <scope>NUCLEOTIDE SEQUENCE [LARGE SCALE GENOMIC DNA]</scope>
    <source>
        <strain evidence="3 4">E-1</strain>
    </source>
</reference>
<dbReference type="InterPro" id="IPR005181">
    <property type="entry name" value="SASA"/>
</dbReference>
<dbReference type="PANTHER" id="PTHR22901">
    <property type="entry name" value="SIALATE O-ACETYLESTERASE"/>
    <property type="match status" value="1"/>
</dbReference>
<gene>
    <name evidence="3" type="ORF">RZO55_14170</name>
</gene>
<dbReference type="InterPro" id="IPR039329">
    <property type="entry name" value="SIAE"/>
</dbReference>
<keyword evidence="1" id="KW-0378">Hydrolase</keyword>
<dbReference type="PANTHER" id="PTHR22901:SF0">
    <property type="entry name" value="SIALATE O-ACETYLESTERASE"/>
    <property type="match status" value="1"/>
</dbReference>
<dbReference type="Pfam" id="PF03629">
    <property type="entry name" value="SASA"/>
    <property type="match status" value="1"/>
</dbReference>
<protein>
    <submittedName>
        <fullName evidence="3">Sialate O-acetylesterase</fullName>
    </submittedName>
</protein>
<dbReference type="Gene3D" id="3.40.50.1110">
    <property type="entry name" value="SGNH hydrolase"/>
    <property type="match status" value="1"/>
</dbReference>
<evidence type="ECO:0000259" key="2">
    <source>
        <dbReference type="Pfam" id="PF03629"/>
    </source>
</evidence>
<feature type="domain" description="Sialate O-acetylesterase" evidence="2">
    <location>
        <begin position="275"/>
        <end position="391"/>
    </location>
</feature>
<comment type="caution">
    <text evidence="3">The sequence shown here is derived from an EMBL/GenBank/DDBJ whole genome shotgun (WGS) entry which is preliminary data.</text>
</comment>
<dbReference type="InterPro" id="IPR036514">
    <property type="entry name" value="SGNH_hydro_sf"/>
</dbReference>
<dbReference type="Proteomes" id="UP001276854">
    <property type="component" value="Unassembled WGS sequence"/>
</dbReference>
<dbReference type="SUPFAM" id="SSF52266">
    <property type="entry name" value="SGNH hydrolase"/>
    <property type="match status" value="1"/>
</dbReference>
<dbReference type="EMBL" id="JAWONS010000221">
    <property type="protein sequence ID" value="MDW2798726.1"/>
    <property type="molecule type" value="Genomic_DNA"/>
</dbReference>
<accession>A0ABU4GM97</accession>
<name>A0ABU4GM97_9CLOT</name>
<dbReference type="RefSeq" id="WP_318064936.1">
    <property type="nucleotide sequence ID" value="NZ_JAWONS010000221.1"/>
</dbReference>
<sequence>MARIKLPEIFQNGMIVQRNKKIKIWGEALETERVTISFCGDSISAEVCDGKFYCEIPAKEAACGQKIEIFTDGKKEPELTLEDVLIGDIYIAAGQSNMEYFLRYDAHWNEIKDWKRNDMIRMFNCRRIAYPGQVRELPDCGSWFKEHDYQWESFSAPGYCFARAIQPEIDVPVGIIGCNWGGTPACAWMDSSNLTEEPLSVFMKEYEDALQCADIDEIKQKSLEAWAYEDSYMHQIAWRAMMYGMNQQDQEQWMKENAGAPVLPMGPYHHYRPSGLYELMLKELAPFPVRGVLWYQGESDAGHGEIYDQTFSSLIRCWRDLWQDELPFLFVQLAPFGKWLDIDGRDYPVVRESQERVADNVPGTGMISIMDLGMYEDIHPKQKKEVGERLALLARGLIYGEDILCESPAFMEGEREGNWIRLRFSHTGNRLYIKGDTIKSLCIRQNGIPREIKELRLDQDLRILLDPLTEEPVEIEFAKEGYCEVNLFNEADLPAKPFTAVIEQGGI</sequence>
<evidence type="ECO:0000313" key="3">
    <source>
        <dbReference type="EMBL" id="MDW2798726.1"/>
    </source>
</evidence>